<dbReference type="Proteomes" id="UP001329825">
    <property type="component" value="Chromosome 11"/>
</dbReference>
<sequence>MANKSTKKGSVSQRRRVSPRQSSTGTPLVESTSRHPHAHPGTIGNTSDNPFLASWTNQDAQPYPPDPPANALGNLIAQIEAARAAPPGRNREFLVQTCRRLCRELGFTLESFTNEFRGEGEAGGSGSAHRG</sequence>
<reference evidence="2 3" key="1">
    <citation type="submission" date="2024-01" db="EMBL/GenBank/DDBJ databases">
        <title>Comparative genomics of Cryptococcus and Kwoniella reveals pathogenesis evolution and contrasting modes of karyotype evolution via chromosome fusion or intercentromeric recombination.</title>
        <authorList>
            <person name="Coelho M.A."/>
            <person name="David-Palma M."/>
            <person name="Shea T."/>
            <person name="Bowers K."/>
            <person name="McGinley-Smith S."/>
            <person name="Mohammad A.W."/>
            <person name="Gnirke A."/>
            <person name="Yurkov A.M."/>
            <person name="Nowrousian M."/>
            <person name="Sun S."/>
            <person name="Cuomo C.A."/>
            <person name="Heitman J."/>
        </authorList>
    </citation>
    <scope>NUCLEOTIDE SEQUENCE [LARGE SCALE GENOMIC DNA]</scope>
    <source>
        <strain evidence="2">CBS 11374</strain>
    </source>
</reference>
<evidence type="ECO:0000256" key="1">
    <source>
        <dbReference type="SAM" id="MobiDB-lite"/>
    </source>
</evidence>
<organism evidence="2 3">
    <name type="scientific">Kwoniella shivajii</name>
    <dbReference type="NCBI Taxonomy" id="564305"/>
    <lineage>
        <taxon>Eukaryota</taxon>
        <taxon>Fungi</taxon>
        <taxon>Dikarya</taxon>
        <taxon>Basidiomycota</taxon>
        <taxon>Agaricomycotina</taxon>
        <taxon>Tremellomycetes</taxon>
        <taxon>Tremellales</taxon>
        <taxon>Cryptococcaceae</taxon>
        <taxon>Kwoniella</taxon>
    </lineage>
</organism>
<keyword evidence="3" id="KW-1185">Reference proteome</keyword>
<dbReference type="RefSeq" id="XP_062795207.1">
    <property type="nucleotide sequence ID" value="XM_062939156.1"/>
</dbReference>
<protein>
    <submittedName>
        <fullName evidence="2">Uncharacterized protein</fullName>
    </submittedName>
</protein>
<proteinExistence type="predicted"/>
<name>A0ABZ1D9J4_9TREE</name>
<dbReference type="EMBL" id="CP141891">
    <property type="protein sequence ID" value="WRT70468.1"/>
    <property type="molecule type" value="Genomic_DNA"/>
</dbReference>
<accession>A0ABZ1D9J4</accession>
<gene>
    <name evidence="2" type="ORF">IL334_007466</name>
</gene>
<evidence type="ECO:0000313" key="3">
    <source>
        <dbReference type="Proteomes" id="UP001329825"/>
    </source>
</evidence>
<dbReference type="GeneID" id="87959596"/>
<feature type="region of interest" description="Disordered" evidence="1">
    <location>
        <begin position="1"/>
        <end position="71"/>
    </location>
</feature>
<evidence type="ECO:0000313" key="2">
    <source>
        <dbReference type="EMBL" id="WRT70468.1"/>
    </source>
</evidence>